<dbReference type="GO" id="GO:0004497">
    <property type="term" value="F:monooxygenase activity"/>
    <property type="evidence" value="ECO:0007669"/>
    <property type="project" value="UniProtKB-KW"/>
</dbReference>
<keyword evidence="6 8" id="KW-0503">Monooxygenase</keyword>
<dbReference type="GO" id="GO:0046872">
    <property type="term" value="F:metal ion binding"/>
    <property type="evidence" value="ECO:0007669"/>
    <property type="project" value="UniProtKB-KW"/>
</dbReference>
<dbReference type="Pfam" id="PF00067">
    <property type="entry name" value="p450"/>
    <property type="match status" value="1"/>
</dbReference>
<keyword evidence="2 7" id="KW-0349">Heme</keyword>
<comment type="similarity">
    <text evidence="1 8">Belongs to the cytochrome P450 family.</text>
</comment>
<feature type="binding site" description="axial binding residue" evidence="7">
    <location>
        <position position="455"/>
    </location>
    <ligand>
        <name>heme</name>
        <dbReference type="ChEBI" id="CHEBI:30413"/>
    </ligand>
    <ligandPart>
        <name>Fe</name>
        <dbReference type="ChEBI" id="CHEBI:18248"/>
    </ligandPart>
</feature>
<dbReference type="PROSITE" id="PS00086">
    <property type="entry name" value="CYTOCHROME_P450"/>
    <property type="match status" value="1"/>
</dbReference>
<evidence type="ECO:0000256" key="3">
    <source>
        <dbReference type="ARBA" id="ARBA00022723"/>
    </source>
</evidence>
<evidence type="ECO:0000256" key="8">
    <source>
        <dbReference type="RuleBase" id="RU000461"/>
    </source>
</evidence>
<dbReference type="PANTHER" id="PTHR24291:SF50">
    <property type="entry name" value="BIFUNCTIONAL ALBAFLAVENONE MONOOXYGENASE_TERPENE SYNTHASE"/>
    <property type="match status" value="1"/>
</dbReference>
<organism evidence="9 10">
    <name type="scientific">Cichlidogyrus casuarinus</name>
    <dbReference type="NCBI Taxonomy" id="1844966"/>
    <lineage>
        <taxon>Eukaryota</taxon>
        <taxon>Metazoa</taxon>
        <taxon>Spiralia</taxon>
        <taxon>Lophotrochozoa</taxon>
        <taxon>Platyhelminthes</taxon>
        <taxon>Monogenea</taxon>
        <taxon>Monopisthocotylea</taxon>
        <taxon>Dactylogyridea</taxon>
        <taxon>Ancyrocephalidae</taxon>
        <taxon>Cichlidogyrus</taxon>
    </lineage>
</organism>
<reference evidence="9 10" key="1">
    <citation type="submission" date="2024-11" db="EMBL/GenBank/DDBJ databases">
        <title>Adaptive evolution of stress response genes in parasites aligns with host niche diversity.</title>
        <authorList>
            <person name="Hahn C."/>
            <person name="Resl P."/>
        </authorList>
    </citation>
    <scope>NUCLEOTIDE SEQUENCE [LARGE SCALE GENOMIC DNA]</scope>
    <source>
        <strain evidence="9">EGGRZ-B1_66</strain>
        <tissue evidence="9">Body</tissue>
    </source>
</reference>
<protein>
    <submittedName>
        <fullName evidence="9">Cytochrome P450 4V2</fullName>
    </submittedName>
</protein>
<comment type="cofactor">
    <cofactor evidence="7">
        <name>heme</name>
        <dbReference type="ChEBI" id="CHEBI:30413"/>
    </cofactor>
</comment>
<dbReference type="Gene3D" id="1.10.630.10">
    <property type="entry name" value="Cytochrome P450"/>
    <property type="match status" value="1"/>
</dbReference>
<dbReference type="AlphaFoldDB" id="A0ABD2PPY3"/>
<evidence type="ECO:0000256" key="4">
    <source>
        <dbReference type="ARBA" id="ARBA00023002"/>
    </source>
</evidence>
<evidence type="ECO:0000313" key="9">
    <source>
        <dbReference type="EMBL" id="KAL3309235.1"/>
    </source>
</evidence>
<dbReference type="PRINTS" id="PR00385">
    <property type="entry name" value="P450"/>
</dbReference>
<dbReference type="InterPro" id="IPR036396">
    <property type="entry name" value="Cyt_P450_sf"/>
</dbReference>
<dbReference type="PANTHER" id="PTHR24291">
    <property type="entry name" value="CYTOCHROME P450 FAMILY 4"/>
    <property type="match status" value="1"/>
</dbReference>
<proteinExistence type="inferred from homology"/>
<dbReference type="InterPro" id="IPR002401">
    <property type="entry name" value="Cyt_P450_E_grp-I"/>
</dbReference>
<evidence type="ECO:0000313" key="10">
    <source>
        <dbReference type="Proteomes" id="UP001626550"/>
    </source>
</evidence>
<keyword evidence="10" id="KW-1185">Reference proteome</keyword>
<sequence>MIFLTKVQLGRRQVLLLLGAAAGLGVVSLAVKNLVVRWRLRKLPGLRNYPVLGSSLEMARVSKNKEPFEVLMSMSRRFENEPAWVIWRGLRPVVIIQSGASMEPILTSSTYIGKAHNLAREFLGNSLFHSTGQTWRNRRKLMAPAFQMEVLKSFKDQIHLSLMDAVAQVAEHKGAPFDLQALVGQTAFDHLLDTLFAFDGKWSDSISKDLRKELFSVAVTLLTNNVSKLESFTCRLPILGPYTSIMATERRCLTTIIEKTKYLIEIKKEHRKKEVLHPPRLIHLLLDELERPDSILTLVDVIVEIVAFVYAGSHTTASALTWAFFQLALHQDVQDKLRTELLQRFKPDAELSLEELNALPYLDCVIKECLRLLPPIPMVSRSDHAIAIPLNNGKTVTIPANVEVDLFIAGAHRYKQAWGVDADVFDPDRFLDPARDARNDNVFNFMPFSVGLRGCIGQRYGDYFLKAFIAQLLMNYKINTSLTLDTVKPYLAATLFAKNGLLVTANQLT</sequence>
<name>A0ABD2PPY3_9PLAT</name>
<keyword evidence="5 7" id="KW-0408">Iron</keyword>
<evidence type="ECO:0000256" key="5">
    <source>
        <dbReference type="ARBA" id="ARBA00023004"/>
    </source>
</evidence>
<evidence type="ECO:0000256" key="2">
    <source>
        <dbReference type="ARBA" id="ARBA00022617"/>
    </source>
</evidence>
<evidence type="ECO:0000256" key="7">
    <source>
        <dbReference type="PIRSR" id="PIRSR602401-1"/>
    </source>
</evidence>
<dbReference type="EMBL" id="JBJKFK010004141">
    <property type="protein sequence ID" value="KAL3309235.1"/>
    <property type="molecule type" value="Genomic_DNA"/>
</dbReference>
<dbReference type="Proteomes" id="UP001626550">
    <property type="component" value="Unassembled WGS sequence"/>
</dbReference>
<evidence type="ECO:0000256" key="6">
    <source>
        <dbReference type="ARBA" id="ARBA00023033"/>
    </source>
</evidence>
<keyword evidence="4 8" id="KW-0560">Oxidoreductase</keyword>
<dbReference type="SUPFAM" id="SSF48264">
    <property type="entry name" value="Cytochrome P450"/>
    <property type="match status" value="1"/>
</dbReference>
<dbReference type="PRINTS" id="PR00463">
    <property type="entry name" value="EP450I"/>
</dbReference>
<accession>A0ABD2PPY3</accession>
<evidence type="ECO:0000256" key="1">
    <source>
        <dbReference type="ARBA" id="ARBA00010617"/>
    </source>
</evidence>
<keyword evidence="3 7" id="KW-0479">Metal-binding</keyword>
<comment type="caution">
    <text evidence="9">The sequence shown here is derived from an EMBL/GenBank/DDBJ whole genome shotgun (WGS) entry which is preliminary data.</text>
</comment>
<dbReference type="InterPro" id="IPR017972">
    <property type="entry name" value="Cyt_P450_CS"/>
</dbReference>
<gene>
    <name evidence="9" type="primary">CYP4V2</name>
    <name evidence="9" type="ORF">Ciccas_012220</name>
</gene>
<dbReference type="InterPro" id="IPR050196">
    <property type="entry name" value="Cytochrome_P450_Monoox"/>
</dbReference>
<dbReference type="InterPro" id="IPR001128">
    <property type="entry name" value="Cyt_P450"/>
</dbReference>